<gene>
    <name evidence="3" type="ORF">C2R22_10735</name>
</gene>
<evidence type="ECO:0000313" key="3">
    <source>
        <dbReference type="EMBL" id="AUV82065.1"/>
    </source>
</evidence>
<dbReference type="EMBL" id="CP026309">
    <property type="protein sequence ID" value="AUV82065.1"/>
    <property type="molecule type" value="Genomic_DNA"/>
</dbReference>
<evidence type="ECO:0000313" key="4">
    <source>
        <dbReference type="Proteomes" id="UP000236584"/>
    </source>
</evidence>
<evidence type="ECO:0000256" key="2">
    <source>
        <dbReference type="SAM" id="Phobius"/>
    </source>
</evidence>
<protein>
    <submittedName>
        <fullName evidence="3">Uncharacterized protein</fullName>
    </submittedName>
</protein>
<sequence>MPDYLSDPDSATNGIPNFADDASFGGSGDDYVVTGSDGAPLLANTGNARDWLRDTLAGRSSVDEEDFGGTFTDPTQDGESVDIPLRDTGSSGGSGSTTSPTGGSQTSFDVDALQQALASMPSPSPASSSGGGLLGGSAGLIAVVSGAVALVLSLASSSGSE</sequence>
<feature type="compositionally biased region" description="Low complexity" evidence="1">
    <location>
        <begin position="96"/>
        <end position="107"/>
    </location>
</feature>
<evidence type="ECO:0000256" key="1">
    <source>
        <dbReference type="SAM" id="MobiDB-lite"/>
    </source>
</evidence>
<dbReference type="AlphaFoldDB" id="A0A2I8VJI1"/>
<keyword evidence="2" id="KW-0472">Membrane</keyword>
<keyword evidence="4" id="KW-1185">Reference proteome</keyword>
<dbReference type="GeneID" id="35592572"/>
<dbReference type="Proteomes" id="UP000236584">
    <property type="component" value="Chromosome"/>
</dbReference>
<keyword evidence="2" id="KW-0812">Transmembrane</keyword>
<feature type="region of interest" description="Disordered" evidence="1">
    <location>
        <begin position="1"/>
        <end position="132"/>
    </location>
</feature>
<name>A0A2I8VJI1_9EURY</name>
<reference evidence="3 4" key="1">
    <citation type="submission" date="2018-01" db="EMBL/GenBank/DDBJ databases">
        <title>Complete genome sequence of Salinigranum rubrum GX10T, an extremely halophilic archaeon isolated from a marine solar saltern.</title>
        <authorList>
            <person name="Han S."/>
        </authorList>
    </citation>
    <scope>NUCLEOTIDE SEQUENCE [LARGE SCALE GENOMIC DNA]</scope>
    <source>
        <strain evidence="3 4">GX10</strain>
    </source>
</reference>
<organism evidence="3 4">
    <name type="scientific">Salinigranum rubrum</name>
    <dbReference type="NCBI Taxonomy" id="755307"/>
    <lineage>
        <taxon>Archaea</taxon>
        <taxon>Methanobacteriati</taxon>
        <taxon>Methanobacteriota</taxon>
        <taxon>Stenosarchaea group</taxon>
        <taxon>Halobacteria</taxon>
        <taxon>Halobacteriales</taxon>
        <taxon>Haloferacaceae</taxon>
        <taxon>Salinigranum</taxon>
    </lineage>
</organism>
<dbReference type="RefSeq" id="WP_103425754.1">
    <property type="nucleotide sequence ID" value="NZ_CP026309.1"/>
</dbReference>
<feature type="transmembrane region" description="Helical" evidence="2">
    <location>
        <begin position="133"/>
        <end position="155"/>
    </location>
</feature>
<dbReference type="KEGG" id="srub:C2R22_10735"/>
<proteinExistence type="predicted"/>
<accession>A0A2I8VJI1</accession>
<feature type="compositionally biased region" description="Low complexity" evidence="1">
    <location>
        <begin position="116"/>
        <end position="128"/>
    </location>
</feature>
<keyword evidence="2" id="KW-1133">Transmembrane helix</keyword>